<dbReference type="EMBL" id="HAEG01007130">
    <property type="protein sequence ID" value="SBR78472.1"/>
    <property type="molecule type" value="Transcribed_RNA"/>
</dbReference>
<dbReference type="AlphaFoldDB" id="A0A1A8PBT1"/>
<evidence type="ECO:0000256" key="1">
    <source>
        <dbReference type="SAM" id="SignalP"/>
    </source>
</evidence>
<feature type="non-terminal residue" evidence="2">
    <location>
        <position position="60"/>
    </location>
</feature>
<feature type="chain" id="PRO_5012158764" evidence="1">
    <location>
        <begin position="16"/>
        <end position="60"/>
    </location>
</feature>
<reference evidence="2" key="2">
    <citation type="submission" date="2016-06" db="EMBL/GenBank/DDBJ databases">
        <title>The genome of a short-lived fish provides insights into sex chromosome evolution and the genetic control of aging.</title>
        <authorList>
            <person name="Reichwald K."/>
            <person name="Felder M."/>
            <person name="Petzold A."/>
            <person name="Koch P."/>
            <person name="Groth M."/>
            <person name="Platzer M."/>
        </authorList>
    </citation>
    <scope>NUCLEOTIDE SEQUENCE</scope>
    <source>
        <tissue evidence="2">Brain</tissue>
    </source>
</reference>
<reference evidence="2" key="1">
    <citation type="submission" date="2016-05" db="EMBL/GenBank/DDBJ databases">
        <authorList>
            <person name="Lavstsen T."/>
            <person name="Jespersen J.S."/>
        </authorList>
    </citation>
    <scope>NUCLEOTIDE SEQUENCE</scope>
    <source>
        <tissue evidence="2">Brain</tissue>
    </source>
</reference>
<feature type="signal peptide" evidence="1">
    <location>
        <begin position="1"/>
        <end position="15"/>
    </location>
</feature>
<feature type="non-terminal residue" evidence="2">
    <location>
        <position position="1"/>
    </location>
</feature>
<gene>
    <name evidence="2" type="primary">DEPDC7</name>
</gene>
<keyword evidence="1" id="KW-0732">Signal</keyword>
<organism evidence="2">
    <name type="scientific">Nothobranchius pienaari</name>
    <dbReference type="NCBI Taxonomy" id="704102"/>
    <lineage>
        <taxon>Eukaryota</taxon>
        <taxon>Metazoa</taxon>
        <taxon>Chordata</taxon>
        <taxon>Craniata</taxon>
        <taxon>Vertebrata</taxon>
        <taxon>Euteleostomi</taxon>
        <taxon>Actinopterygii</taxon>
        <taxon>Neopterygii</taxon>
        <taxon>Teleostei</taxon>
        <taxon>Neoteleostei</taxon>
        <taxon>Acanthomorphata</taxon>
        <taxon>Ovalentaria</taxon>
        <taxon>Atherinomorphae</taxon>
        <taxon>Cyprinodontiformes</taxon>
        <taxon>Nothobranchiidae</taxon>
        <taxon>Nothobranchius</taxon>
    </lineage>
</organism>
<protein>
    <submittedName>
        <fullName evidence="2">DEP domain containing 7</fullName>
    </submittedName>
</protein>
<evidence type="ECO:0000313" key="2">
    <source>
        <dbReference type="EMBL" id="SBR78472.1"/>
    </source>
</evidence>
<accession>A0A1A8PBT1</accession>
<proteinExistence type="predicted"/>
<sequence length="60" mass="7032">IKVFLFLLFSNRTSAKTTTAFGLLRHPTLFHELLEYVYSLSCTVQVNNTLFGYTNIFYNY</sequence>
<name>A0A1A8PBT1_9TELE</name>